<feature type="compositionally biased region" description="Polar residues" evidence="1">
    <location>
        <begin position="181"/>
        <end position="190"/>
    </location>
</feature>
<comment type="caution">
    <text evidence="2">The sequence shown here is derived from an EMBL/GenBank/DDBJ whole genome shotgun (WGS) entry which is preliminary data.</text>
</comment>
<feature type="region of interest" description="Disordered" evidence="1">
    <location>
        <begin position="168"/>
        <end position="190"/>
    </location>
</feature>
<reference evidence="2" key="1">
    <citation type="journal article" date="2023" name="Mol. Phylogenet. Evol.">
        <title>Genome-scale phylogeny and comparative genomics of the fungal order Sordariales.</title>
        <authorList>
            <person name="Hensen N."/>
            <person name="Bonometti L."/>
            <person name="Westerberg I."/>
            <person name="Brannstrom I.O."/>
            <person name="Guillou S."/>
            <person name="Cros-Aarteil S."/>
            <person name="Calhoun S."/>
            <person name="Haridas S."/>
            <person name="Kuo A."/>
            <person name="Mondo S."/>
            <person name="Pangilinan J."/>
            <person name="Riley R."/>
            <person name="LaButti K."/>
            <person name="Andreopoulos B."/>
            <person name="Lipzen A."/>
            <person name="Chen C."/>
            <person name="Yan M."/>
            <person name="Daum C."/>
            <person name="Ng V."/>
            <person name="Clum A."/>
            <person name="Steindorff A."/>
            <person name="Ohm R.A."/>
            <person name="Martin F."/>
            <person name="Silar P."/>
            <person name="Natvig D.O."/>
            <person name="Lalanne C."/>
            <person name="Gautier V."/>
            <person name="Ament-Velasquez S.L."/>
            <person name="Kruys A."/>
            <person name="Hutchinson M.I."/>
            <person name="Powell A.J."/>
            <person name="Barry K."/>
            <person name="Miller A.N."/>
            <person name="Grigoriev I.V."/>
            <person name="Debuchy R."/>
            <person name="Gladieux P."/>
            <person name="Hiltunen Thoren M."/>
            <person name="Johannesson H."/>
        </authorList>
    </citation>
    <scope>NUCLEOTIDE SEQUENCE</scope>
    <source>
        <strain evidence="2">CBS 118394</strain>
    </source>
</reference>
<dbReference type="EMBL" id="JAUEDM010000007">
    <property type="protein sequence ID" value="KAK3314233.1"/>
    <property type="molecule type" value="Genomic_DNA"/>
</dbReference>
<keyword evidence="3" id="KW-1185">Reference proteome</keyword>
<feature type="compositionally biased region" description="Low complexity" evidence="1">
    <location>
        <begin position="168"/>
        <end position="180"/>
    </location>
</feature>
<proteinExistence type="predicted"/>
<dbReference type="AlphaFoldDB" id="A0AAE0HWM2"/>
<accession>A0AAE0HWM2</accession>
<name>A0AAE0HWM2_9PEZI</name>
<organism evidence="2 3">
    <name type="scientific">Apodospora peruviana</name>
    <dbReference type="NCBI Taxonomy" id="516989"/>
    <lineage>
        <taxon>Eukaryota</taxon>
        <taxon>Fungi</taxon>
        <taxon>Dikarya</taxon>
        <taxon>Ascomycota</taxon>
        <taxon>Pezizomycotina</taxon>
        <taxon>Sordariomycetes</taxon>
        <taxon>Sordariomycetidae</taxon>
        <taxon>Sordariales</taxon>
        <taxon>Lasiosphaeriaceae</taxon>
        <taxon>Apodospora</taxon>
    </lineage>
</organism>
<gene>
    <name evidence="2" type="ORF">B0H66DRAFT_374560</name>
</gene>
<dbReference type="Proteomes" id="UP001283341">
    <property type="component" value="Unassembled WGS sequence"/>
</dbReference>
<evidence type="ECO:0000256" key="1">
    <source>
        <dbReference type="SAM" id="MobiDB-lite"/>
    </source>
</evidence>
<protein>
    <submittedName>
        <fullName evidence="2">Uncharacterized protein</fullName>
    </submittedName>
</protein>
<sequence length="190" mass="20656">MASIRAHCCSQFPFPLCFILQAHCQTNHILASLIIIFNFKKEDLSRRQTQLQIFLVVRHSYRHCTVNGVPVLPRHQRDKITASHNQTSWQLTPTRPLPWVLATATATAMPTSISPTTAPKSIMIQTPHPPALPQSIMIRAAVLPQPMANHAAMAPATILSAILLQSPSSSSPASSGVGLQTPPQTSCQSS</sequence>
<evidence type="ECO:0000313" key="2">
    <source>
        <dbReference type="EMBL" id="KAK3314233.1"/>
    </source>
</evidence>
<evidence type="ECO:0000313" key="3">
    <source>
        <dbReference type="Proteomes" id="UP001283341"/>
    </source>
</evidence>
<reference evidence="2" key="2">
    <citation type="submission" date="2023-06" db="EMBL/GenBank/DDBJ databases">
        <authorList>
            <consortium name="Lawrence Berkeley National Laboratory"/>
            <person name="Haridas S."/>
            <person name="Hensen N."/>
            <person name="Bonometti L."/>
            <person name="Westerberg I."/>
            <person name="Brannstrom I.O."/>
            <person name="Guillou S."/>
            <person name="Cros-Aarteil S."/>
            <person name="Calhoun S."/>
            <person name="Kuo A."/>
            <person name="Mondo S."/>
            <person name="Pangilinan J."/>
            <person name="Riley R."/>
            <person name="Labutti K."/>
            <person name="Andreopoulos B."/>
            <person name="Lipzen A."/>
            <person name="Chen C."/>
            <person name="Yanf M."/>
            <person name="Daum C."/>
            <person name="Ng V."/>
            <person name="Clum A."/>
            <person name="Steindorff A."/>
            <person name="Ohm R."/>
            <person name="Martin F."/>
            <person name="Silar P."/>
            <person name="Natvig D."/>
            <person name="Lalanne C."/>
            <person name="Gautier V."/>
            <person name="Ament-Velasquez S.L."/>
            <person name="Kruys A."/>
            <person name="Hutchinson M.I."/>
            <person name="Powell A.J."/>
            <person name="Barry K."/>
            <person name="Miller A.N."/>
            <person name="Grigoriev I.V."/>
            <person name="Debuchy R."/>
            <person name="Gladieux P."/>
            <person name="Thoren M.H."/>
            <person name="Johannesson H."/>
        </authorList>
    </citation>
    <scope>NUCLEOTIDE SEQUENCE</scope>
    <source>
        <strain evidence="2">CBS 118394</strain>
    </source>
</reference>